<evidence type="ECO:0000313" key="2">
    <source>
        <dbReference type="EMBL" id="SIS67813.1"/>
    </source>
</evidence>
<sequence>MKSTHPLFALALSALLAAPALAQTTTAPATEAPAAAAGAADDAAARAGISMGEDIEGLGTTYVKETFDDWQVTCVRTETGIDPCQLYQLMQDDQGNSVAEINLFNLPPGGQAAAGASIVTPLETLLTAQVTMRVDNGQAKRYPFTLCASMGCVARVGFTSAELAAFRRGNKATFIIVPAMLPDEQVEITMSLKGFTAGYEAVVKANDAADKAAAEAEPSGN</sequence>
<dbReference type="EMBL" id="FTOT01000001">
    <property type="protein sequence ID" value="SIS67813.1"/>
    <property type="molecule type" value="Genomic_DNA"/>
</dbReference>
<dbReference type="InterPro" id="IPR038696">
    <property type="entry name" value="IalB_sf"/>
</dbReference>
<organism evidence="2 3">
    <name type="scientific">Gemmobacter megaterium</name>
    <dbReference type="NCBI Taxonomy" id="1086013"/>
    <lineage>
        <taxon>Bacteria</taxon>
        <taxon>Pseudomonadati</taxon>
        <taxon>Pseudomonadota</taxon>
        <taxon>Alphaproteobacteria</taxon>
        <taxon>Rhodobacterales</taxon>
        <taxon>Paracoccaceae</taxon>
        <taxon>Gemmobacter</taxon>
    </lineage>
</organism>
<keyword evidence="1" id="KW-0732">Signal</keyword>
<dbReference type="STRING" id="1086013.SAMN05421774_101845"/>
<protein>
    <submittedName>
        <fullName evidence="2">Invasion protein IalB, involved in pathogenesis</fullName>
    </submittedName>
</protein>
<dbReference type="RefSeq" id="WP_076528949.1">
    <property type="nucleotide sequence ID" value="NZ_BMEH01000001.1"/>
</dbReference>
<accession>A0A1N7L1S3</accession>
<feature type="signal peptide" evidence="1">
    <location>
        <begin position="1"/>
        <end position="22"/>
    </location>
</feature>
<reference evidence="2 3" key="1">
    <citation type="submission" date="2017-01" db="EMBL/GenBank/DDBJ databases">
        <authorList>
            <person name="Mah S.A."/>
            <person name="Swanson W.J."/>
            <person name="Moy G.W."/>
            <person name="Vacquier V.D."/>
        </authorList>
    </citation>
    <scope>NUCLEOTIDE SEQUENCE [LARGE SCALE GENOMIC DNA]</scope>
    <source>
        <strain evidence="2 3">DSM 26375</strain>
    </source>
</reference>
<feature type="chain" id="PRO_5013134261" evidence="1">
    <location>
        <begin position="23"/>
        <end position="221"/>
    </location>
</feature>
<name>A0A1N7L1S3_9RHOB</name>
<keyword evidence="3" id="KW-1185">Reference proteome</keyword>
<dbReference type="Proteomes" id="UP000186141">
    <property type="component" value="Unassembled WGS sequence"/>
</dbReference>
<dbReference type="OrthoDB" id="9797912at2"/>
<gene>
    <name evidence="2" type="ORF">SAMN05421774_101845</name>
</gene>
<dbReference type="AlphaFoldDB" id="A0A1N7L1S3"/>
<evidence type="ECO:0000313" key="3">
    <source>
        <dbReference type="Proteomes" id="UP000186141"/>
    </source>
</evidence>
<proteinExistence type="predicted"/>
<dbReference type="Gene3D" id="2.60.40.1880">
    <property type="entry name" value="Invasion associated locus B (IalB) protein"/>
    <property type="match status" value="1"/>
</dbReference>
<evidence type="ECO:0000256" key="1">
    <source>
        <dbReference type="SAM" id="SignalP"/>
    </source>
</evidence>
<dbReference type="Pfam" id="PF06776">
    <property type="entry name" value="IalB"/>
    <property type="match status" value="1"/>
</dbReference>
<dbReference type="InterPro" id="IPR010642">
    <property type="entry name" value="Invasion_prot_B"/>
</dbReference>